<proteinExistence type="predicted"/>
<gene>
    <name evidence="3" type="ORF">GCM10008015_26140</name>
</gene>
<dbReference type="Proteomes" id="UP000658793">
    <property type="component" value="Unassembled WGS sequence"/>
</dbReference>
<name>A0ABQ1HQB7_9FLAO</name>
<feature type="domain" description="TonB C-terminal" evidence="2">
    <location>
        <begin position="99"/>
        <end position="163"/>
    </location>
</feature>
<keyword evidence="1" id="KW-1133">Transmembrane helix</keyword>
<dbReference type="InterPro" id="IPR051045">
    <property type="entry name" value="TonB-dependent_transducer"/>
</dbReference>
<evidence type="ECO:0000256" key="1">
    <source>
        <dbReference type="SAM" id="Phobius"/>
    </source>
</evidence>
<dbReference type="Pfam" id="PF03544">
    <property type="entry name" value="TonB_C"/>
    <property type="match status" value="2"/>
</dbReference>
<evidence type="ECO:0000313" key="3">
    <source>
        <dbReference type="EMBL" id="GGA84073.1"/>
    </source>
</evidence>
<keyword evidence="4" id="KW-1185">Reference proteome</keyword>
<accession>A0ABQ1HQB7</accession>
<reference evidence="4" key="1">
    <citation type="journal article" date="2019" name="Int. J. Syst. Evol. Microbiol.">
        <title>The Global Catalogue of Microorganisms (GCM) 10K type strain sequencing project: providing services to taxonomists for standard genome sequencing and annotation.</title>
        <authorList>
            <consortium name="The Broad Institute Genomics Platform"/>
            <consortium name="The Broad Institute Genome Sequencing Center for Infectious Disease"/>
            <person name="Wu L."/>
            <person name="Ma J."/>
        </authorList>
    </citation>
    <scope>NUCLEOTIDE SEQUENCE [LARGE SCALE GENOMIC DNA]</scope>
    <source>
        <strain evidence="4">CGMCC 1.12811</strain>
    </source>
</reference>
<feature type="transmembrane region" description="Helical" evidence="1">
    <location>
        <begin position="16"/>
        <end position="35"/>
    </location>
</feature>
<protein>
    <recommendedName>
        <fullName evidence="2">TonB C-terminal domain-containing protein</fullName>
    </recommendedName>
</protein>
<evidence type="ECO:0000259" key="2">
    <source>
        <dbReference type="Pfam" id="PF03544"/>
    </source>
</evidence>
<dbReference type="PANTHER" id="PTHR33446">
    <property type="entry name" value="PROTEIN TONB-RELATED"/>
    <property type="match status" value="1"/>
</dbReference>
<keyword evidence="1" id="KW-0472">Membrane</keyword>
<feature type="domain" description="TonB C-terminal" evidence="2">
    <location>
        <begin position="214"/>
        <end position="280"/>
    </location>
</feature>
<sequence length="284" mass="32264">MNCGIKNKKLQQKFGLVYSIIQITHVFLKLINNWILYNMKKILFLAIVFLTIQFVSAQETRTDSNNLIYNLDKIEKIPEFPGGMNEFYNFIRKNYNAPSEALSDKVVVSFIIEKDGSLSGFKVLKSVNYDSDTEAVRVLSICPNWIPGEKNGQKVRTKLTLPISKLIYNFQINTVSSEQKLKGNIYSVAGIEKKPEFPGGVEKLQVFIKKNYIAPSKQIKGNVYVTFIIEMDGSISDIKVLRDLGYGTGEEVKRVLLIAPKWIPGEQHGQKVRTMYSLPIPVNM</sequence>
<organism evidence="3 4">
    <name type="scientific">Flavobacterium palustre</name>
    <dbReference type="NCBI Taxonomy" id="1476463"/>
    <lineage>
        <taxon>Bacteria</taxon>
        <taxon>Pseudomonadati</taxon>
        <taxon>Bacteroidota</taxon>
        <taxon>Flavobacteriia</taxon>
        <taxon>Flavobacteriales</taxon>
        <taxon>Flavobacteriaceae</taxon>
        <taxon>Flavobacterium</taxon>
    </lineage>
</organism>
<dbReference type="InterPro" id="IPR037682">
    <property type="entry name" value="TonB_C"/>
</dbReference>
<comment type="caution">
    <text evidence="3">The sequence shown here is derived from an EMBL/GenBank/DDBJ whole genome shotgun (WGS) entry which is preliminary data.</text>
</comment>
<evidence type="ECO:0000313" key="4">
    <source>
        <dbReference type="Proteomes" id="UP000658793"/>
    </source>
</evidence>
<dbReference type="Gene3D" id="3.30.1150.10">
    <property type="match status" value="2"/>
</dbReference>
<dbReference type="SUPFAM" id="SSF74653">
    <property type="entry name" value="TolA/TonB C-terminal domain"/>
    <property type="match status" value="2"/>
</dbReference>
<dbReference type="EMBL" id="BMGA01000007">
    <property type="protein sequence ID" value="GGA84073.1"/>
    <property type="molecule type" value="Genomic_DNA"/>
</dbReference>
<dbReference type="PANTHER" id="PTHR33446:SF2">
    <property type="entry name" value="PROTEIN TONB"/>
    <property type="match status" value="1"/>
</dbReference>
<keyword evidence="1" id="KW-0812">Transmembrane</keyword>